<accession>A0ABN7BE74</accession>
<gene>
    <name evidence="1" type="ORF">NTJ_15491</name>
</gene>
<keyword evidence="2" id="KW-1185">Reference proteome</keyword>
<organism evidence="1 2">
    <name type="scientific">Nesidiocoris tenuis</name>
    <dbReference type="NCBI Taxonomy" id="355587"/>
    <lineage>
        <taxon>Eukaryota</taxon>
        <taxon>Metazoa</taxon>
        <taxon>Ecdysozoa</taxon>
        <taxon>Arthropoda</taxon>
        <taxon>Hexapoda</taxon>
        <taxon>Insecta</taxon>
        <taxon>Pterygota</taxon>
        <taxon>Neoptera</taxon>
        <taxon>Paraneoptera</taxon>
        <taxon>Hemiptera</taxon>
        <taxon>Heteroptera</taxon>
        <taxon>Panheteroptera</taxon>
        <taxon>Cimicomorpha</taxon>
        <taxon>Miridae</taxon>
        <taxon>Dicyphina</taxon>
        <taxon>Nesidiocoris</taxon>
    </lineage>
</organism>
<evidence type="ECO:0000313" key="1">
    <source>
        <dbReference type="EMBL" id="BET02671.1"/>
    </source>
</evidence>
<evidence type="ECO:0000313" key="2">
    <source>
        <dbReference type="Proteomes" id="UP001307889"/>
    </source>
</evidence>
<protein>
    <submittedName>
        <fullName evidence="1">Uncharacterized protein</fullName>
    </submittedName>
</protein>
<proteinExistence type="predicted"/>
<dbReference type="EMBL" id="AP028922">
    <property type="protein sequence ID" value="BET02671.1"/>
    <property type="molecule type" value="Genomic_DNA"/>
</dbReference>
<dbReference type="Proteomes" id="UP001307889">
    <property type="component" value="Chromosome 14"/>
</dbReference>
<sequence>MNSYGTAVIQRDRERERAATLPHLAAGRFGNGASACHAEPLPAAQLHLRALSLAPVAPSRSLSFDLPPGGPSLGGGCYIFERFDARQRLDPRRAFFQPNLARK</sequence>
<reference evidence="1 2" key="1">
    <citation type="submission" date="2023-09" db="EMBL/GenBank/DDBJ databases">
        <title>Nesidiocoris tenuis whole genome shotgun sequence.</title>
        <authorList>
            <person name="Shibata T."/>
            <person name="Shimoda M."/>
            <person name="Kobayashi T."/>
            <person name="Uehara T."/>
        </authorList>
    </citation>
    <scope>NUCLEOTIDE SEQUENCE [LARGE SCALE GENOMIC DNA]</scope>
    <source>
        <strain evidence="1 2">Japan</strain>
    </source>
</reference>
<name>A0ABN7BE74_9HEMI</name>